<dbReference type="CDD" id="cd06261">
    <property type="entry name" value="TM_PBP2"/>
    <property type="match status" value="1"/>
</dbReference>
<dbReference type="InterPro" id="IPR035906">
    <property type="entry name" value="MetI-like_sf"/>
</dbReference>
<gene>
    <name evidence="9" type="ORF">HCU01_00050</name>
    <name evidence="10" type="ORF">SAMN05660971_00843</name>
</gene>
<dbReference type="Proteomes" id="UP000184123">
    <property type="component" value="Unassembled WGS sequence"/>
</dbReference>
<name>A0A1M7BCQ9_9GAMM</name>
<dbReference type="GO" id="GO:0005886">
    <property type="term" value="C:plasma membrane"/>
    <property type="evidence" value="ECO:0007669"/>
    <property type="project" value="UniProtKB-SubCell"/>
</dbReference>
<evidence type="ECO:0000256" key="2">
    <source>
        <dbReference type="ARBA" id="ARBA00022448"/>
    </source>
</evidence>
<feature type="transmembrane region" description="Helical" evidence="7">
    <location>
        <begin position="212"/>
        <end position="237"/>
    </location>
</feature>
<dbReference type="STRING" id="44933.SAMN05660971_00843"/>
<evidence type="ECO:0000313" key="11">
    <source>
        <dbReference type="Proteomes" id="UP000184123"/>
    </source>
</evidence>
<dbReference type="InterPro" id="IPR050366">
    <property type="entry name" value="BP-dependent_transpt_permease"/>
</dbReference>
<keyword evidence="3" id="KW-1003">Cell membrane</keyword>
<evidence type="ECO:0000256" key="1">
    <source>
        <dbReference type="ARBA" id="ARBA00004651"/>
    </source>
</evidence>
<organism evidence="10 11">
    <name type="scientific">Halomonas cupida</name>
    <dbReference type="NCBI Taxonomy" id="44933"/>
    <lineage>
        <taxon>Bacteria</taxon>
        <taxon>Pseudomonadati</taxon>
        <taxon>Pseudomonadota</taxon>
        <taxon>Gammaproteobacteria</taxon>
        <taxon>Oceanospirillales</taxon>
        <taxon>Halomonadaceae</taxon>
        <taxon>Halomonas</taxon>
    </lineage>
</organism>
<evidence type="ECO:0000256" key="5">
    <source>
        <dbReference type="ARBA" id="ARBA00022989"/>
    </source>
</evidence>
<dbReference type="Pfam" id="PF00528">
    <property type="entry name" value="BPD_transp_1"/>
    <property type="match status" value="1"/>
</dbReference>
<evidence type="ECO:0000313" key="10">
    <source>
        <dbReference type="EMBL" id="SHL52727.1"/>
    </source>
</evidence>
<keyword evidence="2 7" id="KW-0813">Transport</keyword>
<comment type="subcellular location">
    <subcellularLocation>
        <location evidence="1 7">Cell membrane</location>
        <topology evidence="1 7">Multi-pass membrane protein</topology>
    </subcellularLocation>
</comment>
<evidence type="ECO:0000259" key="8">
    <source>
        <dbReference type="PROSITE" id="PS50928"/>
    </source>
</evidence>
<evidence type="ECO:0000256" key="7">
    <source>
        <dbReference type="RuleBase" id="RU363032"/>
    </source>
</evidence>
<keyword evidence="5 7" id="KW-1133">Transmembrane helix</keyword>
<dbReference type="Proteomes" id="UP000321726">
    <property type="component" value="Unassembled WGS sequence"/>
</dbReference>
<evidence type="ECO:0000256" key="6">
    <source>
        <dbReference type="ARBA" id="ARBA00023136"/>
    </source>
</evidence>
<dbReference type="InterPro" id="IPR000515">
    <property type="entry name" value="MetI-like"/>
</dbReference>
<accession>A0A1M7BCQ9</accession>
<reference evidence="9 12" key="2">
    <citation type="submission" date="2019-07" db="EMBL/GenBank/DDBJ databases">
        <title>Whole genome shotgun sequence of Halomonas cupida NBRC 102219.</title>
        <authorList>
            <person name="Hosoyama A."/>
            <person name="Uohara A."/>
            <person name="Ohji S."/>
            <person name="Ichikawa N."/>
        </authorList>
    </citation>
    <scope>NUCLEOTIDE SEQUENCE [LARGE SCALE GENOMIC DNA]</scope>
    <source>
        <strain evidence="9 12">NBRC 102219</strain>
    </source>
</reference>
<evidence type="ECO:0000313" key="12">
    <source>
        <dbReference type="Proteomes" id="UP000321726"/>
    </source>
</evidence>
<comment type="similarity">
    <text evidence="7">Belongs to the binding-protein-dependent transport system permease family.</text>
</comment>
<evidence type="ECO:0000256" key="3">
    <source>
        <dbReference type="ARBA" id="ARBA00022475"/>
    </source>
</evidence>
<keyword evidence="4 7" id="KW-0812">Transmembrane</keyword>
<keyword evidence="12" id="KW-1185">Reference proteome</keyword>
<evidence type="ECO:0000313" key="9">
    <source>
        <dbReference type="EMBL" id="GEN22056.1"/>
    </source>
</evidence>
<feature type="transmembrane region" description="Helical" evidence="7">
    <location>
        <begin position="155"/>
        <end position="173"/>
    </location>
</feature>
<dbReference type="PANTHER" id="PTHR43386">
    <property type="entry name" value="OLIGOPEPTIDE TRANSPORT SYSTEM PERMEASE PROTEIN APPC"/>
    <property type="match status" value="1"/>
</dbReference>
<dbReference type="GO" id="GO:0071916">
    <property type="term" value="F:dipeptide transmembrane transporter activity"/>
    <property type="evidence" value="ECO:0007669"/>
    <property type="project" value="TreeGrafter"/>
</dbReference>
<sequence length="285" mass="31006">MMASRSPGLAPSVARFRWASSHTRRRLSHAQRWGISLLAALLVFAWVVPLFLDADPTRQDLMSTLAAPSLQHPLGTDHLGRSMLARVAAAIRLSLGLALLSVVTAALPGLLAGVTAGWRGGWCDRLLSTVADCVLALPGLLLVLMLAAIAPGNFWTLYIGIALVLWVEYFRVVRSATRILAQSPQVESSRLLGFGRWYIFRRHLWPELAPQVTTLAAFGAATSILAVSSLGFVSIGLKPPTAELGLMMTELFPYYQEAPWVLAQPVLALFFMVLSFHLLAGKEPQ</sequence>
<dbReference type="EMBL" id="FRCA01000001">
    <property type="protein sequence ID" value="SHL52727.1"/>
    <property type="molecule type" value="Genomic_DNA"/>
</dbReference>
<feature type="transmembrane region" description="Helical" evidence="7">
    <location>
        <begin position="89"/>
        <end position="114"/>
    </location>
</feature>
<proteinExistence type="inferred from homology"/>
<reference evidence="10 11" key="1">
    <citation type="submission" date="2016-11" db="EMBL/GenBank/DDBJ databases">
        <authorList>
            <person name="Jaros S."/>
            <person name="Januszkiewicz K."/>
            <person name="Wedrychowicz H."/>
        </authorList>
    </citation>
    <scope>NUCLEOTIDE SEQUENCE [LARGE SCALE GENOMIC DNA]</scope>
    <source>
        <strain evidence="10 11">DSM 4740</strain>
    </source>
</reference>
<dbReference type="SUPFAM" id="SSF161098">
    <property type="entry name" value="MetI-like"/>
    <property type="match status" value="1"/>
</dbReference>
<dbReference type="RefSeq" id="WP_084541701.1">
    <property type="nucleotide sequence ID" value="NZ_BJXU01000001.1"/>
</dbReference>
<dbReference type="PANTHER" id="PTHR43386:SF1">
    <property type="entry name" value="D,D-DIPEPTIDE TRANSPORT SYSTEM PERMEASE PROTEIN DDPC-RELATED"/>
    <property type="match status" value="1"/>
</dbReference>
<protein>
    <submittedName>
        <fullName evidence="9">ABC transporter permease</fullName>
    </submittedName>
    <submittedName>
        <fullName evidence="10">Peptide/nickel transport system permease protein</fullName>
    </submittedName>
</protein>
<feature type="transmembrane region" description="Helical" evidence="7">
    <location>
        <begin position="257"/>
        <end position="280"/>
    </location>
</feature>
<dbReference type="PROSITE" id="PS50928">
    <property type="entry name" value="ABC_TM1"/>
    <property type="match status" value="1"/>
</dbReference>
<dbReference type="Gene3D" id="1.10.3720.10">
    <property type="entry name" value="MetI-like"/>
    <property type="match status" value="1"/>
</dbReference>
<evidence type="ECO:0000256" key="4">
    <source>
        <dbReference type="ARBA" id="ARBA00022692"/>
    </source>
</evidence>
<feature type="domain" description="ABC transmembrane type-1" evidence="8">
    <location>
        <begin position="91"/>
        <end position="280"/>
    </location>
</feature>
<dbReference type="AlphaFoldDB" id="A0A1M7BCQ9"/>
<feature type="transmembrane region" description="Helical" evidence="7">
    <location>
        <begin position="126"/>
        <end position="149"/>
    </location>
</feature>
<feature type="transmembrane region" description="Helical" evidence="7">
    <location>
        <begin position="33"/>
        <end position="52"/>
    </location>
</feature>
<keyword evidence="6 7" id="KW-0472">Membrane</keyword>
<dbReference type="EMBL" id="BJXU01000001">
    <property type="protein sequence ID" value="GEN22056.1"/>
    <property type="molecule type" value="Genomic_DNA"/>
</dbReference>